<gene>
    <name evidence="2" type="ORF">N476_24230</name>
</gene>
<evidence type="ECO:0000313" key="2">
    <source>
        <dbReference type="EMBL" id="KZN46662.1"/>
    </source>
</evidence>
<dbReference type="RefSeq" id="WP_063363533.1">
    <property type="nucleotide sequence ID" value="NZ_AUXZ01000113.1"/>
</dbReference>
<keyword evidence="1" id="KW-0732">Signal</keyword>
<evidence type="ECO:0008006" key="4">
    <source>
        <dbReference type="Google" id="ProtNLM"/>
    </source>
</evidence>
<accession>A0A167BKV7</accession>
<dbReference type="AlphaFoldDB" id="A0A167BKV7"/>
<sequence>MKYIVVAFLLSISIDVIAQPIADIELSKRLVGSWTISKTDMYYGQEGHVSTYRNDGVIEHIQYTSGKCNSIDSITLGSWYIKDGQLTLKVTESSGQNPLPVGIIVTDKIVTIENNYFVFISNEGRKVRRTRSSKCL</sequence>
<organism evidence="2 3">
    <name type="scientific">Pseudoalteromonas luteoviolacea H33</name>
    <dbReference type="NCBI Taxonomy" id="1365251"/>
    <lineage>
        <taxon>Bacteria</taxon>
        <taxon>Pseudomonadati</taxon>
        <taxon>Pseudomonadota</taxon>
        <taxon>Gammaproteobacteria</taxon>
        <taxon>Alteromonadales</taxon>
        <taxon>Pseudoalteromonadaceae</taxon>
        <taxon>Pseudoalteromonas</taxon>
    </lineage>
</organism>
<feature type="chain" id="PRO_5007884287" description="Lipocalin-like domain-containing protein" evidence="1">
    <location>
        <begin position="19"/>
        <end position="136"/>
    </location>
</feature>
<dbReference type="EMBL" id="AUXZ01000113">
    <property type="protein sequence ID" value="KZN46662.1"/>
    <property type="molecule type" value="Genomic_DNA"/>
</dbReference>
<feature type="signal peptide" evidence="1">
    <location>
        <begin position="1"/>
        <end position="18"/>
    </location>
</feature>
<name>A0A167BKV7_9GAMM</name>
<protein>
    <recommendedName>
        <fullName evidence="4">Lipocalin-like domain-containing protein</fullName>
    </recommendedName>
</protein>
<evidence type="ECO:0000313" key="3">
    <source>
        <dbReference type="Proteomes" id="UP000076503"/>
    </source>
</evidence>
<dbReference type="PATRIC" id="fig|1365251.3.peg.4335"/>
<dbReference type="OrthoDB" id="6291423at2"/>
<comment type="caution">
    <text evidence="2">The sequence shown here is derived from an EMBL/GenBank/DDBJ whole genome shotgun (WGS) entry which is preliminary data.</text>
</comment>
<dbReference type="Proteomes" id="UP000076503">
    <property type="component" value="Unassembled WGS sequence"/>
</dbReference>
<proteinExistence type="predicted"/>
<reference evidence="2 3" key="1">
    <citation type="submission" date="2013-07" db="EMBL/GenBank/DDBJ databases">
        <title>Comparative Genomic and Metabolomic Analysis of Twelve Strains of Pseudoalteromonas luteoviolacea.</title>
        <authorList>
            <person name="Vynne N.G."/>
            <person name="Mansson M."/>
            <person name="Gram L."/>
        </authorList>
    </citation>
    <scope>NUCLEOTIDE SEQUENCE [LARGE SCALE GENOMIC DNA]</scope>
    <source>
        <strain evidence="2 3">H33</strain>
    </source>
</reference>
<evidence type="ECO:0000256" key="1">
    <source>
        <dbReference type="SAM" id="SignalP"/>
    </source>
</evidence>